<evidence type="ECO:0000313" key="5">
    <source>
        <dbReference type="Proteomes" id="UP000315724"/>
    </source>
</evidence>
<keyword evidence="2" id="KW-1133">Transmembrane helix</keyword>
<feature type="transmembrane region" description="Helical" evidence="2">
    <location>
        <begin position="20"/>
        <end position="40"/>
    </location>
</feature>
<dbReference type="Proteomes" id="UP000315724">
    <property type="component" value="Chromosome"/>
</dbReference>
<evidence type="ECO:0000313" key="4">
    <source>
        <dbReference type="EMBL" id="QDT34510.1"/>
    </source>
</evidence>
<reference evidence="4 5" key="1">
    <citation type="submission" date="2019-02" db="EMBL/GenBank/DDBJ databases">
        <title>Deep-cultivation of Planctomycetes and their phenomic and genomic characterization uncovers novel biology.</title>
        <authorList>
            <person name="Wiegand S."/>
            <person name="Jogler M."/>
            <person name="Boedeker C."/>
            <person name="Pinto D."/>
            <person name="Vollmers J."/>
            <person name="Rivas-Marin E."/>
            <person name="Kohn T."/>
            <person name="Peeters S.H."/>
            <person name="Heuer A."/>
            <person name="Rast P."/>
            <person name="Oberbeckmann S."/>
            <person name="Bunk B."/>
            <person name="Jeske O."/>
            <person name="Meyerdierks A."/>
            <person name="Storesund J.E."/>
            <person name="Kallscheuer N."/>
            <person name="Luecker S."/>
            <person name="Lage O.M."/>
            <person name="Pohl T."/>
            <person name="Merkel B.J."/>
            <person name="Hornburger P."/>
            <person name="Mueller R.-W."/>
            <person name="Bruemmer F."/>
            <person name="Labrenz M."/>
            <person name="Spormann A.M."/>
            <person name="Op den Camp H."/>
            <person name="Overmann J."/>
            <person name="Amann R."/>
            <person name="Jetten M.S.M."/>
            <person name="Mascher T."/>
            <person name="Medema M.H."/>
            <person name="Devos D.P."/>
            <person name="Kaster A.-K."/>
            <person name="Ovreas L."/>
            <person name="Rohde M."/>
            <person name="Galperin M.Y."/>
            <person name="Jogler C."/>
        </authorList>
    </citation>
    <scope>NUCLEOTIDE SEQUENCE [LARGE SCALE GENOMIC DNA]</scope>
    <source>
        <strain evidence="4 5">Mal48</strain>
    </source>
</reference>
<proteinExistence type="predicted"/>
<dbReference type="InterPro" id="IPR012902">
    <property type="entry name" value="N_methyl_site"/>
</dbReference>
<dbReference type="AlphaFoldDB" id="A0A517QSA0"/>
<accession>A0A517QSA0</accession>
<sequence length="354" mass="38426">MNLVTEKDLRVKKHRGFTLIELLVVVAITAILIALLLPAVQQAREAARRTECKNNLKQIGFAVHSYYNSFETLPPGVVNSTGPIEQAAKGYHHSWLVSILPYLDESLLSEAIDGDLSIYAEANLPPRKVSIQTYLCPSDPASIHSLPENQSVVLSNYAGNHHHRSAPIDTNNHGVLFLNSRVRYHEIYDGATHTLMAGEAKRSPEDLGWASGTRSSLRNGGILINQTPEGSRYYNDMTSEPNEIIRAEYETLMGEGDGGYGGYGMGGDESLGGFGDEDGGEGSGEGKASDQPRPPTPELVSRLAFDPGGFGSHHVGGAQFLLCDGSVRFLSENIDVATYRRLLDRADGIEVGEF</sequence>
<dbReference type="InterPro" id="IPR027558">
    <property type="entry name" value="Pre_pil_HX9DG_C"/>
</dbReference>
<dbReference type="InterPro" id="IPR045584">
    <property type="entry name" value="Pilin-like"/>
</dbReference>
<dbReference type="PROSITE" id="PS00409">
    <property type="entry name" value="PROKAR_NTER_METHYL"/>
    <property type="match status" value="1"/>
</dbReference>
<keyword evidence="2" id="KW-0812">Transmembrane</keyword>
<dbReference type="PANTHER" id="PTHR30093:SF2">
    <property type="entry name" value="TYPE II SECRETION SYSTEM PROTEIN H"/>
    <property type="match status" value="1"/>
</dbReference>
<dbReference type="KEGG" id="tpol:Mal48_37710"/>
<evidence type="ECO:0000259" key="3">
    <source>
        <dbReference type="Pfam" id="PF07596"/>
    </source>
</evidence>
<dbReference type="NCBIfam" id="TIGR04294">
    <property type="entry name" value="pre_pil_HX9DG"/>
    <property type="match status" value="1"/>
</dbReference>
<evidence type="ECO:0000256" key="2">
    <source>
        <dbReference type="SAM" id="Phobius"/>
    </source>
</evidence>
<feature type="region of interest" description="Disordered" evidence="1">
    <location>
        <begin position="260"/>
        <end position="300"/>
    </location>
</feature>
<feature type="compositionally biased region" description="Gly residues" evidence="1">
    <location>
        <begin position="260"/>
        <end position="274"/>
    </location>
</feature>
<dbReference type="SUPFAM" id="SSF54523">
    <property type="entry name" value="Pili subunits"/>
    <property type="match status" value="1"/>
</dbReference>
<protein>
    <submittedName>
        <fullName evidence="4">Putative major pilin subunit</fullName>
    </submittedName>
</protein>
<feature type="domain" description="DUF1559" evidence="3">
    <location>
        <begin position="41"/>
        <end position="336"/>
    </location>
</feature>
<evidence type="ECO:0000256" key="1">
    <source>
        <dbReference type="SAM" id="MobiDB-lite"/>
    </source>
</evidence>
<gene>
    <name evidence="4" type="ORF">Mal48_37710</name>
</gene>
<dbReference type="InterPro" id="IPR011453">
    <property type="entry name" value="DUF1559"/>
</dbReference>
<dbReference type="Pfam" id="PF07596">
    <property type="entry name" value="SBP_bac_10"/>
    <property type="match status" value="1"/>
</dbReference>
<keyword evidence="5" id="KW-1185">Reference proteome</keyword>
<name>A0A517QSA0_9PLAN</name>
<dbReference type="Gene3D" id="3.30.700.10">
    <property type="entry name" value="Glycoprotein, Type 4 Pilin"/>
    <property type="match status" value="1"/>
</dbReference>
<dbReference type="NCBIfam" id="TIGR02532">
    <property type="entry name" value="IV_pilin_GFxxxE"/>
    <property type="match status" value="1"/>
</dbReference>
<organism evidence="4 5">
    <name type="scientific">Thalassoglobus polymorphus</name>
    <dbReference type="NCBI Taxonomy" id="2527994"/>
    <lineage>
        <taxon>Bacteria</taxon>
        <taxon>Pseudomonadati</taxon>
        <taxon>Planctomycetota</taxon>
        <taxon>Planctomycetia</taxon>
        <taxon>Planctomycetales</taxon>
        <taxon>Planctomycetaceae</taxon>
        <taxon>Thalassoglobus</taxon>
    </lineage>
</organism>
<dbReference type="Pfam" id="PF07963">
    <property type="entry name" value="N_methyl"/>
    <property type="match status" value="1"/>
</dbReference>
<dbReference type="PANTHER" id="PTHR30093">
    <property type="entry name" value="GENERAL SECRETION PATHWAY PROTEIN G"/>
    <property type="match status" value="1"/>
</dbReference>
<dbReference type="EMBL" id="CP036267">
    <property type="protein sequence ID" value="QDT34510.1"/>
    <property type="molecule type" value="Genomic_DNA"/>
</dbReference>
<keyword evidence="2" id="KW-0472">Membrane</keyword>